<dbReference type="PANTHER" id="PTHR21015">
    <property type="entry name" value="UDP-N-ACETYLGLUCOSAMINE--N-ACETYLMURAMYL-(PENTAPEPTIDE) PYROPHOSPHORYL-UNDECAPRENOL N-ACETYLGLUCOSAMINE TRANSFERASE 1"/>
    <property type="match status" value="1"/>
</dbReference>
<keyword evidence="2 10" id="KW-0132">Cell division</keyword>
<dbReference type="Gene3D" id="3.40.50.2000">
    <property type="entry name" value="Glycogen Phosphorylase B"/>
    <property type="match status" value="2"/>
</dbReference>
<evidence type="ECO:0000256" key="1">
    <source>
        <dbReference type="ARBA" id="ARBA00022475"/>
    </source>
</evidence>
<dbReference type="AlphaFoldDB" id="A0A1H7PCZ3"/>
<dbReference type="GO" id="GO:0009252">
    <property type="term" value="P:peptidoglycan biosynthetic process"/>
    <property type="evidence" value="ECO:0007669"/>
    <property type="project" value="UniProtKB-UniRule"/>
</dbReference>
<dbReference type="EMBL" id="FNZR01000004">
    <property type="protein sequence ID" value="SEL33145.1"/>
    <property type="molecule type" value="Genomic_DNA"/>
</dbReference>
<dbReference type="GO" id="GO:0051991">
    <property type="term" value="F:UDP-N-acetyl-D-glucosamine:N-acetylmuramoyl-L-alanyl-D-glutamyl-meso-2,6-diaminopimelyl-D-alanyl-D-alanine-diphosphoundecaprenol 4-beta-N-acetylglucosaminlytransferase activity"/>
    <property type="evidence" value="ECO:0007669"/>
    <property type="project" value="RHEA"/>
</dbReference>
<dbReference type="SUPFAM" id="SSF53756">
    <property type="entry name" value="UDP-Glycosyltransferase/glycogen phosphorylase"/>
    <property type="match status" value="1"/>
</dbReference>
<evidence type="ECO:0000256" key="6">
    <source>
        <dbReference type="ARBA" id="ARBA00022984"/>
    </source>
</evidence>
<dbReference type="InterPro" id="IPR006009">
    <property type="entry name" value="GlcNAc_MurG"/>
</dbReference>
<keyword evidence="7 10" id="KW-0472">Membrane</keyword>
<comment type="similarity">
    <text evidence="10">Belongs to the glycosyltransferase 28 family. MurG subfamily.</text>
</comment>
<gene>
    <name evidence="10" type="primary">murG</name>
    <name evidence="13" type="ORF">SAMN05421740_104297</name>
</gene>
<sequence>MAGTRTKRVIISGGGTGGHIFPAIAIANALKRLAPDTELLFVGANGRMEMDKVPAAGYEIIGLDIQGINRKSLWKNLTLPFKLYKSIRKARQIVRDFKPDVAVGVGGYASGPLLHTAVQLGIPCLIQEQNSYAGITNKRLGAKVDKVCVAFEGMEKFFPKEKILLTGNPIRRESVDIQSKRFEAAELLSLSPHKKTILLTGGSLGARTLNVCMREGLEKLIAADVQVIWQCGGYYYDELRAVIGNAYENSVKLTAFLHRMDLAYAAADVIIARAGAGTIAELCAVGKPAILVPSPNVAEDHQTKNAKALVDKAAALMVSDMEAPQQLVDTALALLHDEKRCKVLRTTISKLAIWDADEVIAREVLKLAGEN</sequence>
<dbReference type="Pfam" id="PF03033">
    <property type="entry name" value="Glyco_transf_28"/>
    <property type="match status" value="1"/>
</dbReference>
<dbReference type="CDD" id="cd03785">
    <property type="entry name" value="GT28_MurG"/>
    <property type="match status" value="1"/>
</dbReference>
<feature type="binding site" evidence="10">
    <location>
        <position position="171"/>
    </location>
    <ligand>
        <name>UDP-N-acetyl-alpha-D-glucosamine</name>
        <dbReference type="ChEBI" id="CHEBI:57705"/>
    </ligand>
</feature>
<dbReference type="OrthoDB" id="9808936at2"/>
<accession>A0A1H7PCZ3</accession>
<feature type="binding site" evidence="10">
    <location>
        <begin position="16"/>
        <end position="18"/>
    </location>
    <ligand>
        <name>UDP-N-acetyl-alpha-D-glucosamine</name>
        <dbReference type="ChEBI" id="CHEBI:57705"/>
    </ligand>
</feature>
<protein>
    <recommendedName>
        <fullName evidence="10">UDP-N-acetylglucosamine--N-acetylmuramyl-(pentapeptide) pyrophosphoryl-undecaprenol N-acetylglucosamine transferase</fullName>
        <ecNumber evidence="10">2.4.1.227</ecNumber>
    </recommendedName>
    <alternativeName>
        <fullName evidence="10">Undecaprenyl-PP-MurNAc-pentapeptide-UDPGlcNAc GlcNAc transferase</fullName>
    </alternativeName>
</protein>
<comment type="subcellular location">
    <subcellularLocation>
        <location evidence="10">Cell membrane</location>
        <topology evidence="10">Peripheral membrane protein</topology>
        <orientation evidence="10">Cytoplasmic side</orientation>
    </subcellularLocation>
</comment>
<keyword evidence="8 10" id="KW-0131">Cell cycle</keyword>
<evidence type="ECO:0000256" key="10">
    <source>
        <dbReference type="HAMAP-Rule" id="MF_00033"/>
    </source>
</evidence>
<keyword evidence="9 10" id="KW-0961">Cell wall biogenesis/degradation</keyword>
<dbReference type="UniPathway" id="UPA00219"/>
<name>A0A1H7PCZ3_9SPHI</name>
<keyword evidence="6 10" id="KW-0573">Peptidoglycan synthesis</keyword>
<keyword evidence="4 10" id="KW-0808">Transferase</keyword>
<feature type="binding site" evidence="10">
    <location>
        <position position="130"/>
    </location>
    <ligand>
        <name>UDP-N-acetyl-alpha-D-glucosamine</name>
        <dbReference type="ChEBI" id="CHEBI:57705"/>
    </ligand>
</feature>
<dbReference type="GO" id="GO:0071555">
    <property type="term" value="P:cell wall organization"/>
    <property type="evidence" value="ECO:0007669"/>
    <property type="project" value="UniProtKB-KW"/>
</dbReference>
<dbReference type="HAMAP" id="MF_00033">
    <property type="entry name" value="MurG"/>
    <property type="match status" value="1"/>
</dbReference>
<keyword evidence="14" id="KW-1185">Reference proteome</keyword>
<evidence type="ECO:0000256" key="2">
    <source>
        <dbReference type="ARBA" id="ARBA00022618"/>
    </source>
</evidence>
<dbReference type="GO" id="GO:0050511">
    <property type="term" value="F:undecaprenyldiphospho-muramoylpentapeptide beta-N-acetylglucosaminyltransferase activity"/>
    <property type="evidence" value="ECO:0007669"/>
    <property type="project" value="UniProtKB-UniRule"/>
</dbReference>
<dbReference type="GO" id="GO:0051301">
    <property type="term" value="P:cell division"/>
    <property type="evidence" value="ECO:0007669"/>
    <property type="project" value="UniProtKB-KW"/>
</dbReference>
<evidence type="ECO:0000259" key="12">
    <source>
        <dbReference type="Pfam" id="PF04101"/>
    </source>
</evidence>
<reference evidence="14" key="1">
    <citation type="submission" date="2016-10" db="EMBL/GenBank/DDBJ databases">
        <authorList>
            <person name="Varghese N."/>
            <person name="Submissions S."/>
        </authorList>
    </citation>
    <scope>NUCLEOTIDE SEQUENCE [LARGE SCALE GENOMIC DNA]</scope>
    <source>
        <strain evidence="14">Jip14</strain>
    </source>
</reference>
<dbReference type="EC" id="2.4.1.227" evidence="10"/>
<comment type="pathway">
    <text evidence="10">Cell wall biogenesis; peptidoglycan biosynthesis.</text>
</comment>
<dbReference type="Pfam" id="PF04101">
    <property type="entry name" value="Glyco_tran_28_C"/>
    <property type="match status" value="1"/>
</dbReference>
<evidence type="ECO:0000256" key="8">
    <source>
        <dbReference type="ARBA" id="ARBA00023306"/>
    </source>
</evidence>
<evidence type="ECO:0000256" key="7">
    <source>
        <dbReference type="ARBA" id="ARBA00023136"/>
    </source>
</evidence>
<dbReference type="InterPro" id="IPR007235">
    <property type="entry name" value="Glyco_trans_28_C"/>
</dbReference>
<dbReference type="Proteomes" id="UP000198916">
    <property type="component" value="Unassembled WGS sequence"/>
</dbReference>
<feature type="domain" description="Glycosyl transferase family 28 C-terminal" evidence="12">
    <location>
        <begin position="196"/>
        <end position="340"/>
    </location>
</feature>
<evidence type="ECO:0000313" key="14">
    <source>
        <dbReference type="Proteomes" id="UP000198916"/>
    </source>
</evidence>
<evidence type="ECO:0000256" key="5">
    <source>
        <dbReference type="ARBA" id="ARBA00022960"/>
    </source>
</evidence>
<evidence type="ECO:0000259" key="11">
    <source>
        <dbReference type="Pfam" id="PF03033"/>
    </source>
</evidence>
<evidence type="ECO:0000256" key="3">
    <source>
        <dbReference type="ARBA" id="ARBA00022676"/>
    </source>
</evidence>
<organism evidence="13 14">
    <name type="scientific">Parapedobacter koreensis</name>
    <dbReference type="NCBI Taxonomy" id="332977"/>
    <lineage>
        <taxon>Bacteria</taxon>
        <taxon>Pseudomonadati</taxon>
        <taxon>Bacteroidota</taxon>
        <taxon>Sphingobacteriia</taxon>
        <taxon>Sphingobacteriales</taxon>
        <taxon>Sphingobacteriaceae</taxon>
        <taxon>Parapedobacter</taxon>
    </lineage>
</organism>
<comment type="caution">
    <text evidence="10">Lacks conserved residue(s) required for the propagation of feature annotation.</text>
</comment>
<keyword evidence="5 10" id="KW-0133">Cell shape</keyword>
<dbReference type="GO" id="GO:0005975">
    <property type="term" value="P:carbohydrate metabolic process"/>
    <property type="evidence" value="ECO:0007669"/>
    <property type="project" value="InterPro"/>
</dbReference>
<proteinExistence type="inferred from homology"/>
<dbReference type="GO" id="GO:0005886">
    <property type="term" value="C:plasma membrane"/>
    <property type="evidence" value="ECO:0007669"/>
    <property type="project" value="UniProtKB-SubCell"/>
</dbReference>
<feature type="binding site" evidence="10">
    <location>
        <position position="302"/>
    </location>
    <ligand>
        <name>UDP-N-acetyl-alpha-D-glucosamine</name>
        <dbReference type="ChEBI" id="CHEBI:57705"/>
    </ligand>
</feature>
<dbReference type="PANTHER" id="PTHR21015:SF22">
    <property type="entry name" value="GLYCOSYLTRANSFERASE"/>
    <property type="match status" value="1"/>
</dbReference>
<evidence type="ECO:0000256" key="9">
    <source>
        <dbReference type="ARBA" id="ARBA00023316"/>
    </source>
</evidence>
<keyword evidence="3 10" id="KW-0328">Glycosyltransferase</keyword>
<dbReference type="GO" id="GO:0008360">
    <property type="term" value="P:regulation of cell shape"/>
    <property type="evidence" value="ECO:0007669"/>
    <property type="project" value="UniProtKB-KW"/>
</dbReference>
<dbReference type="STRING" id="332977.SAMN05421740_104297"/>
<dbReference type="InterPro" id="IPR004276">
    <property type="entry name" value="GlycoTrans_28_N"/>
</dbReference>
<dbReference type="RefSeq" id="WP_090605878.1">
    <property type="nucleotide sequence ID" value="NZ_FNZR01000004.1"/>
</dbReference>
<dbReference type="NCBIfam" id="TIGR01133">
    <property type="entry name" value="murG"/>
    <property type="match status" value="1"/>
</dbReference>
<feature type="binding site" evidence="10">
    <location>
        <position position="203"/>
    </location>
    <ligand>
        <name>UDP-N-acetyl-alpha-D-glucosamine</name>
        <dbReference type="ChEBI" id="CHEBI:57705"/>
    </ligand>
</feature>
<keyword evidence="1 10" id="KW-1003">Cell membrane</keyword>
<evidence type="ECO:0000256" key="4">
    <source>
        <dbReference type="ARBA" id="ARBA00022679"/>
    </source>
</evidence>
<comment type="catalytic activity">
    <reaction evidence="10">
        <text>di-trans,octa-cis-undecaprenyl diphospho-N-acetyl-alpha-D-muramoyl-L-alanyl-D-glutamyl-meso-2,6-diaminopimeloyl-D-alanyl-D-alanine + UDP-N-acetyl-alpha-D-glucosamine = di-trans,octa-cis-undecaprenyl diphospho-[N-acetyl-alpha-D-glucosaminyl-(1-&gt;4)]-N-acetyl-alpha-D-muramoyl-L-alanyl-D-glutamyl-meso-2,6-diaminopimeloyl-D-alanyl-D-alanine + UDP + H(+)</text>
        <dbReference type="Rhea" id="RHEA:31227"/>
        <dbReference type="ChEBI" id="CHEBI:15378"/>
        <dbReference type="ChEBI" id="CHEBI:57705"/>
        <dbReference type="ChEBI" id="CHEBI:58223"/>
        <dbReference type="ChEBI" id="CHEBI:61387"/>
        <dbReference type="ChEBI" id="CHEBI:61388"/>
        <dbReference type="EC" id="2.4.1.227"/>
    </reaction>
</comment>
<comment type="function">
    <text evidence="10">Cell wall formation. Catalyzes the transfer of a GlcNAc subunit on undecaprenyl-pyrophosphoryl-MurNAc-pentapeptide (lipid intermediate I) to form undecaprenyl-pyrophosphoryl-MurNAc-(pentapeptide)GlcNAc (lipid intermediate II).</text>
</comment>
<feature type="domain" description="Glycosyltransferase family 28 N-terminal" evidence="11">
    <location>
        <begin position="9"/>
        <end position="148"/>
    </location>
</feature>
<evidence type="ECO:0000313" key="13">
    <source>
        <dbReference type="EMBL" id="SEL33145.1"/>
    </source>
</evidence>